<sequence>MENPKERIEDILKRNPYLDAKVGLGYDNFLDFTCGRQFYVDKTHFISEWMRSDAKVTLITRPRRFGKTTLFSTVETFFDPKYAKHPEYFEKLRVWKDKKSREMFGKIPVISVSFGSCKGMNYEQSMKNMMFSFFEIYEKHSYLQDSTELSESEKQQFTEAKESFFASRGENDWQAIKRLCYFLYRHHKVLPIILVDEYDTPLLEAYTQGYWDEMIATCRQIFHNAFKQNDFYSRAIITGVTRISKNSLFSDLNNLEVDTVTCDAYADCFGFTEQEVMDALKCQNLDKMRDVKDLYDGFIFGKQKDMYNPWSICNYIRQGELISYWTNTSSNKLIGDIIRKHPVGRKYEIEQLMSGEKVHKEINENITFQYLDGDENSLWSLLLSVGYIKAENVVHKVDAIECDVSVTNKEVMAMFRTEILGMFRNGFSVYNRFVMALLEHNIEDMNDYLSEIAYTSMSYFDVGNEKEARTPENFYHGLILGLIVTLRDRYRIVSNRESGRGRYDIAMYLLEKNQDAFLMEFKVWDKKKEKNLEETVESAFRQIEEKKYVTDLVTAGINEERIYKLGFAFAGKEVLVKEKI</sequence>
<protein>
    <submittedName>
        <fullName evidence="2">Predicted AAA-ATPase</fullName>
    </submittedName>
</protein>
<dbReference type="PANTHER" id="PTHR34825:SF1">
    <property type="entry name" value="AAA-ATPASE-LIKE DOMAIN-CONTAINING PROTEIN"/>
    <property type="match status" value="1"/>
</dbReference>
<feature type="domain" description="AAA-ATPase-like" evidence="1">
    <location>
        <begin position="25"/>
        <end position="249"/>
    </location>
</feature>
<dbReference type="Pfam" id="PF09820">
    <property type="entry name" value="AAA-ATPase_like"/>
    <property type="match status" value="1"/>
</dbReference>
<evidence type="ECO:0000313" key="2">
    <source>
        <dbReference type="EMBL" id="CUM80808.1"/>
    </source>
</evidence>
<reference evidence="2 3" key="1">
    <citation type="submission" date="2015-09" db="EMBL/GenBank/DDBJ databases">
        <authorList>
            <consortium name="Pathogen Informatics"/>
        </authorList>
    </citation>
    <scope>NUCLEOTIDE SEQUENCE [LARGE SCALE GENOMIC DNA]</scope>
    <source>
        <strain evidence="2 3">2789STDY5608887</strain>
    </source>
</reference>
<dbReference type="RefSeq" id="WP_082430248.1">
    <property type="nucleotide sequence ID" value="NZ_CYXX01000003.1"/>
</dbReference>
<dbReference type="Proteomes" id="UP000095453">
    <property type="component" value="Unassembled WGS sequence"/>
</dbReference>
<proteinExistence type="predicted"/>
<dbReference type="EMBL" id="CYXX01000003">
    <property type="protein sequence ID" value="CUM80808.1"/>
    <property type="molecule type" value="Genomic_DNA"/>
</dbReference>
<evidence type="ECO:0000313" key="3">
    <source>
        <dbReference type="Proteomes" id="UP000095453"/>
    </source>
</evidence>
<dbReference type="InterPro" id="IPR018631">
    <property type="entry name" value="AAA-ATPase-like_dom"/>
</dbReference>
<gene>
    <name evidence="2" type="ORF">ERS852444_00569</name>
</gene>
<dbReference type="Pfam" id="PF08011">
    <property type="entry name" value="PDDEXK_9"/>
    <property type="match status" value="1"/>
</dbReference>
<organism evidence="2 3">
    <name type="scientific">Roseburia inulinivorans</name>
    <dbReference type="NCBI Taxonomy" id="360807"/>
    <lineage>
        <taxon>Bacteria</taxon>
        <taxon>Bacillati</taxon>
        <taxon>Bacillota</taxon>
        <taxon>Clostridia</taxon>
        <taxon>Lachnospirales</taxon>
        <taxon>Lachnospiraceae</taxon>
        <taxon>Roseburia</taxon>
    </lineage>
</organism>
<dbReference type="AlphaFoldDB" id="A0A173RUL3"/>
<accession>A0A173RUL3</accession>
<dbReference type="PANTHER" id="PTHR34825">
    <property type="entry name" value="CONSERVED PROTEIN, WITH A WEAK D-GALACTARATE DEHYDRATASE/ALTRONATE HYDROLASE DOMAIN"/>
    <property type="match status" value="1"/>
</dbReference>
<name>A0A173RUL3_9FIRM</name>
<evidence type="ECO:0000259" key="1">
    <source>
        <dbReference type="Pfam" id="PF09820"/>
    </source>
</evidence>
<dbReference type="InterPro" id="IPR012547">
    <property type="entry name" value="PDDEXK_9"/>
</dbReference>